<keyword evidence="1" id="KW-0812">Transmembrane</keyword>
<gene>
    <name evidence="3" type="ordered locus">Taci_0214</name>
</gene>
<reference evidence="3 4" key="1">
    <citation type="journal article" date="2009" name="Stand. Genomic Sci.">
        <title>Complete genome sequence of Thermanaerovibrio acidaminovorans type strain (Su883).</title>
        <authorList>
            <person name="Chovatia M."/>
            <person name="Sikorski J."/>
            <person name="Schroder M."/>
            <person name="Lapidus A."/>
            <person name="Nolan M."/>
            <person name="Tice H."/>
            <person name="Glavina Del Rio T."/>
            <person name="Copeland A."/>
            <person name="Cheng J.F."/>
            <person name="Lucas S."/>
            <person name="Chen F."/>
            <person name="Bruce D."/>
            <person name="Goodwin L."/>
            <person name="Pitluck S."/>
            <person name="Ivanova N."/>
            <person name="Mavromatis K."/>
            <person name="Ovchinnikova G."/>
            <person name="Pati A."/>
            <person name="Chen A."/>
            <person name="Palaniappan K."/>
            <person name="Land M."/>
            <person name="Hauser L."/>
            <person name="Chang Y.J."/>
            <person name="Jeffries C.D."/>
            <person name="Chain P."/>
            <person name="Saunders E."/>
            <person name="Detter J.C."/>
            <person name="Brettin T."/>
            <person name="Rohde M."/>
            <person name="Goker M."/>
            <person name="Spring S."/>
            <person name="Bristow J."/>
            <person name="Markowitz V."/>
            <person name="Hugenholtz P."/>
            <person name="Kyrpides N.C."/>
            <person name="Klenk H.P."/>
            <person name="Eisen J.A."/>
        </authorList>
    </citation>
    <scope>NUCLEOTIDE SEQUENCE [LARGE SCALE GENOMIC DNA]</scope>
    <source>
        <strain evidence="4">ATCC 49978 / DSM 6589 / Su883</strain>
    </source>
</reference>
<dbReference type="GO" id="GO:0005886">
    <property type="term" value="C:plasma membrane"/>
    <property type="evidence" value="ECO:0007669"/>
    <property type="project" value="TreeGrafter"/>
</dbReference>
<dbReference type="InterPro" id="IPR029787">
    <property type="entry name" value="Nucleotide_cyclase"/>
</dbReference>
<dbReference type="AlphaFoldDB" id="D1B850"/>
<dbReference type="EMBL" id="CP001818">
    <property type="protein sequence ID" value="ACZ18453.1"/>
    <property type="molecule type" value="Genomic_DNA"/>
</dbReference>
<dbReference type="InterPro" id="IPR050469">
    <property type="entry name" value="Diguanylate_Cyclase"/>
</dbReference>
<dbReference type="RefSeq" id="WP_012868969.1">
    <property type="nucleotide sequence ID" value="NC_013522.1"/>
</dbReference>
<dbReference type="Gene3D" id="3.30.70.270">
    <property type="match status" value="1"/>
</dbReference>
<evidence type="ECO:0000313" key="3">
    <source>
        <dbReference type="EMBL" id="ACZ18453.1"/>
    </source>
</evidence>
<dbReference type="PANTHER" id="PTHR45138:SF9">
    <property type="entry name" value="DIGUANYLATE CYCLASE DGCM-RELATED"/>
    <property type="match status" value="1"/>
</dbReference>
<organism evidence="3 4">
    <name type="scientific">Thermanaerovibrio acidaminovorans (strain ATCC 49978 / DSM 6589 / Su883)</name>
    <name type="common">Selenomonas acidaminovorans</name>
    <dbReference type="NCBI Taxonomy" id="525903"/>
    <lineage>
        <taxon>Bacteria</taxon>
        <taxon>Thermotogati</taxon>
        <taxon>Synergistota</taxon>
        <taxon>Synergistia</taxon>
        <taxon>Synergistales</taxon>
        <taxon>Synergistaceae</taxon>
        <taxon>Thermanaerovibrio</taxon>
    </lineage>
</organism>
<proteinExistence type="predicted"/>
<dbReference type="InterPro" id="IPR043128">
    <property type="entry name" value="Rev_trsase/Diguanyl_cyclase"/>
</dbReference>
<feature type="transmembrane region" description="Helical" evidence="1">
    <location>
        <begin position="97"/>
        <end position="117"/>
    </location>
</feature>
<dbReference type="OrthoDB" id="6428at2"/>
<dbReference type="GO" id="GO:0043709">
    <property type="term" value="P:cell adhesion involved in single-species biofilm formation"/>
    <property type="evidence" value="ECO:0007669"/>
    <property type="project" value="TreeGrafter"/>
</dbReference>
<keyword evidence="1" id="KW-1133">Transmembrane helix</keyword>
<dbReference type="CDD" id="cd01949">
    <property type="entry name" value="GGDEF"/>
    <property type="match status" value="1"/>
</dbReference>
<dbReference type="NCBIfam" id="TIGR00254">
    <property type="entry name" value="GGDEF"/>
    <property type="match status" value="1"/>
</dbReference>
<dbReference type="Pfam" id="PF00990">
    <property type="entry name" value="GGDEF"/>
    <property type="match status" value="1"/>
</dbReference>
<dbReference type="EnsemblBacteria" id="ACZ18453">
    <property type="protein sequence ID" value="ACZ18453"/>
    <property type="gene ID" value="Taci_0214"/>
</dbReference>
<dbReference type="PANTHER" id="PTHR45138">
    <property type="entry name" value="REGULATORY COMPONENTS OF SENSORY TRANSDUCTION SYSTEM"/>
    <property type="match status" value="1"/>
</dbReference>
<dbReference type="HOGENOM" id="CLU_000445_11_1_0"/>
<feature type="transmembrane region" description="Helical" evidence="1">
    <location>
        <begin position="6"/>
        <end position="25"/>
    </location>
</feature>
<dbReference type="eggNOG" id="COG3706">
    <property type="taxonomic scope" value="Bacteria"/>
</dbReference>
<dbReference type="GO" id="GO:1902201">
    <property type="term" value="P:negative regulation of bacterial-type flagellum-dependent cell motility"/>
    <property type="evidence" value="ECO:0007669"/>
    <property type="project" value="TreeGrafter"/>
</dbReference>
<dbReference type="Proteomes" id="UP000002030">
    <property type="component" value="Chromosome"/>
</dbReference>
<dbReference type="InterPro" id="IPR000160">
    <property type="entry name" value="GGDEF_dom"/>
</dbReference>
<protein>
    <submittedName>
        <fullName evidence="3">Diguanylate cyclase</fullName>
    </submittedName>
</protein>
<dbReference type="FunFam" id="3.30.70.270:FF:000001">
    <property type="entry name" value="Diguanylate cyclase domain protein"/>
    <property type="match status" value="1"/>
</dbReference>
<evidence type="ECO:0000313" key="4">
    <source>
        <dbReference type="Proteomes" id="UP000002030"/>
    </source>
</evidence>
<keyword evidence="1" id="KW-0472">Membrane</keyword>
<dbReference type="SMART" id="SM00267">
    <property type="entry name" value="GGDEF"/>
    <property type="match status" value="1"/>
</dbReference>
<name>D1B850_THEAS</name>
<feature type="transmembrane region" description="Helical" evidence="1">
    <location>
        <begin position="184"/>
        <end position="208"/>
    </location>
</feature>
<dbReference type="PROSITE" id="PS50887">
    <property type="entry name" value="GGDEF"/>
    <property type="match status" value="1"/>
</dbReference>
<dbReference type="STRING" id="525903.Taci_0214"/>
<accession>D1B850</accession>
<feature type="transmembrane region" description="Helical" evidence="1">
    <location>
        <begin position="154"/>
        <end position="172"/>
    </location>
</feature>
<feature type="transmembrane region" description="Helical" evidence="1">
    <location>
        <begin position="62"/>
        <end position="85"/>
    </location>
</feature>
<evidence type="ECO:0000259" key="2">
    <source>
        <dbReference type="PROSITE" id="PS50887"/>
    </source>
</evidence>
<dbReference type="KEGG" id="tai:Taci_0214"/>
<dbReference type="SUPFAM" id="SSF55073">
    <property type="entry name" value="Nucleotide cyclase"/>
    <property type="match status" value="1"/>
</dbReference>
<dbReference type="GO" id="GO:0052621">
    <property type="term" value="F:diguanylate cyclase activity"/>
    <property type="evidence" value="ECO:0007669"/>
    <property type="project" value="TreeGrafter"/>
</dbReference>
<keyword evidence="4" id="KW-1185">Reference proteome</keyword>
<evidence type="ECO:0000256" key="1">
    <source>
        <dbReference type="SAM" id="Phobius"/>
    </source>
</evidence>
<feature type="domain" description="GGDEF" evidence="2">
    <location>
        <begin position="251"/>
        <end position="378"/>
    </location>
</feature>
<sequence length="398" mass="43562">MRLVDTYSLILAFIVVQLAALGALGADLMKDPERRDLSFLSGRVLQIIGWTMIFYRDVLPDGLSVLVGNCAMFAGICLDSASLVAISGGAPRYFRRIYLSAWLLFSGAVALEPLGLISREAMFLVGTLVHGALMVASGWFFVSCPRSSPLRRVLTGFYLSMGLVLGFRAVWLTSISRYALSDPALPQVLSILGAFAISTVSAISYGLLKKEMALRQVRIMADQDPLTHLYNRRAFTRIGEDLFRRARQEGTPLWAMMIDIDHFKSINDTFGHSAGDEIIADLAFIMAKVLPCHLTCRYGGEEFGALLTGLSDPQALETAEMIRAEAERASVMGISYTVSVGLAKLEGQKTMYALLDDADAALYRAKGLGRNRVEVFHQDMIPRERDLEAVSADQGIGG</sequence>
<feature type="transmembrane region" description="Helical" evidence="1">
    <location>
        <begin position="123"/>
        <end position="142"/>
    </location>
</feature>